<name>A0AAU9P8P7_9ASTR</name>
<comment type="caution">
    <text evidence="3">The sequence shown here is derived from an EMBL/GenBank/DDBJ whole genome shotgun (WGS) entry which is preliminary data.</text>
</comment>
<sequence length="362" mass="42197">MEKVDKKISRFLQCPLWAQVLADVHHVRFETTEWFDRLEGSAQRLDNDSPLQWLRADPEMEYLAEIHFNQPVQMWINQLEKDKDVVAQAKSITALELFPRLLSIINALSNLLCDSQAFWRVRIEAAFALASTASEETDWDGLLHLIKFYKSRRYDEKIGLPKPNDFHDFAEYLVLEAIPHVVALVRAADKKSPREAVDFILQLLKYNENNVNPYSDVFWLAALVQSVGELEFGQQTTAYAYVFMIAACYIKSNDMRKENKYTDNQSVDRAYHIGQKKDVIVYRLMTCGTVEENIYRQQGVFKSATEDKEQIRNFDYWDLKESFSLPEQGFDVSLTQQQLHKEHDSEPGMFVIPLTLHLKYVH</sequence>
<dbReference type="EMBL" id="CAKMRJ010005523">
    <property type="protein sequence ID" value="CAH1445980.1"/>
    <property type="molecule type" value="Genomic_DNA"/>
</dbReference>
<organism evidence="3 4">
    <name type="scientific">Lactuca virosa</name>
    <dbReference type="NCBI Taxonomy" id="75947"/>
    <lineage>
        <taxon>Eukaryota</taxon>
        <taxon>Viridiplantae</taxon>
        <taxon>Streptophyta</taxon>
        <taxon>Embryophyta</taxon>
        <taxon>Tracheophyta</taxon>
        <taxon>Spermatophyta</taxon>
        <taxon>Magnoliopsida</taxon>
        <taxon>eudicotyledons</taxon>
        <taxon>Gunneridae</taxon>
        <taxon>Pentapetalae</taxon>
        <taxon>asterids</taxon>
        <taxon>campanulids</taxon>
        <taxon>Asterales</taxon>
        <taxon>Asteraceae</taxon>
        <taxon>Cichorioideae</taxon>
        <taxon>Cichorieae</taxon>
        <taxon>Lactucinae</taxon>
        <taxon>Lactuca</taxon>
    </lineage>
</organism>
<dbReference type="SUPFAM" id="SSF48371">
    <property type="entry name" value="ARM repeat"/>
    <property type="match status" value="1"/>
</dbReference>
<evidence type="ECO:0000313" key="3">
    <source>
        <dbReference type="EMBL" id="CAH1445980.1"/>
    </source>
</evidence>
<dbReference type="AlphaFoldDB" id="A0AAU9P8P7"/>
<dbReference type="Proteomes" id="UP001157418">
    <property type="component" value="Unassembled WGS sequence"/>
</dbReference>
<feature type="domain" description="Transcription initiation factor TFIID subunit 2 Ig-like" evidence="1">
    <location>
        <begin position="39"/>
        <end position="71"/>
    </location>
</feature>
<evidence type="ECO:0000259" key="1">
    <source>
        <dbReference type="Pfam" id="PF25316"/>
    </source>
</evidence>
<dbReference type="GO" id="GO:0016251">
    <property type="term" value="F:RNA polymerase II general transcription initiation factor activity"/>
    <property type="evidence" value="ECO:0007669"/>
    <property type="project" value="TreeGrafter"/>
</dbReference>
<evidence type="ECO:0000313" key="4">
    <source>
        <dbReference type="Proteomes" id="UP001157418"/>
    </source>
</evidence>
<dbReference type="InterPro" id="IPR016024">
    <property type="entry name" value="ARM-type_fold"/>
</dbReference>
<dbReference type="Gene3D" id="3.40.50.300">
    <property type="entry name" value="P-loop containing nucleotide triphosphate hydrolases"/>
    <property type="match status" value="1"/>
</dbReference>
<dbReference type="GO" id="GO:0003682">
    <property type="term" value="F:chromatin binding"/>
    <property type="evidence" value="ECO:0007669"/>
    <property type="project" value="TreeGrafter"/>
</dbReference>
<keyword evidence="4" id="KW-1185">Reference proteome</keyword>
<dbReference type="GO" id="GO:0005669">
    <property type="term" value="C:transcription factor TFIID complex"/>
    <property type="evidence" value="ECO:0007669"/>
    <property type="project" value="InterPro"/>
</dbReference>
<evidence type="ECO:0000259" key="2">
    <source>
        <dbReference type="Pfam" id="PF25577"/>
    </source>
</evidence>
<dbReference type="InterPro" id="IPR037813">
    <property type="entry name" value="TAF2"/>
</dbReference>
<dbReference type="InterPro" id="IPR057991">
    <property type="entry name" value="TPR_TAF2_C"/>
</dbReference>
<reference evidence="3 4" key="1">
    <citation type="submission" date="2022-01" db="EMBL/GenBank/DDBJ databases">
        <authorList>
            <person name="Xiong W."/>
            <person name="Schranz E."/>
        </authorList>
    </citation>
    <scope>NUCLEOTIDE SEQUENCE [LARGE SCALE GENOMIC DNA]</scope>
</reference>
<dbReference type="PANTHER" id="PTHR15137">
    <property type="entry name" value="TRANSCRIPTION INITIATION FACTOR TFIID"/>
    <property type="match status" value="1"/>
</dbReference>
<dbReference type="Pfam" id="PF25577">
    <property type="entry name" value="TPR_TAF2_C"/>
    <property type="match status" value="1"/>
</dbReference>
<dbReference type="InterPro" id="IPR027417">
    <property type="entry name" value="P-loop_NTPase"/>
</dbReference>
<dbReference type="PANTHER" id="PTHR15137:SF9">
    <property type="entry name" value="TRANSCRIPTION INITIATION FACTOR TFIID SUBUNIT 2"/>
    <property type="match status" value="1"/>
</dbReference>
<protein>
    <submittedName>
        <fullName evidence="3">Uncharacterized protein</fullName>
    </submittedName>
</protein>
<dbReference type="GO" id="GO:0000976">
    <property type="term" value="F:transcription cis-regulatory region binding"/>
    <property type="evidence" value="ECO:0007669"/>
    <property type="project" value="TreeGrafter"/>
</dbReference>
<dbReference type="Pfam" id="PF25316">
    <property type="entry name" value="TAF2_3rd"/>
    <property type="match status" value="1"/>
</dbReference>
<accession>A0AAU9P8P7</accession>
<dbReference type="InterPro" id="IPR057345">
    <property type="entry name" value="Ig-like_TAF2"/>
</dbReference>
<dbReference type="GO" id="GO:0006367">
    <property type="term" value="P:transcription initiation at RNA polymerase II promoter"/>
    <property type="evidence" value="ECO:0007669"/>
    <property type="project" value="TreeGrafter"/>
</dbReference>
<proteinExistence type="predicted"/>
<dbReference type="SUPFAM" id="SSF52540">
    <property type="entry name" value="P-loop containing nucleoside triphosphate hydrolases"/>
    <property type="match status" value="1"/>
</dbReference>
<gene>
    <name evidence="3" type="ORF">LVIROSA_LOCUS31708</name>
</gene>
<feature type="domain" description="Transcription initiation factor TFIID subunit 2 TPR repeats" evidence="2">
    <location>
        <begin position="74"/>
        <end position="229"/>
    </location>
</feature>